<dbReference type="GO" id="GO:0000423">
    <property type="term" value="P:mitophagy"/>
    <property type="evidence" value="ECO:0007669"/>
    <property type="project" value="TreeGrafter"/>
</dbReference>
<dbReference type="PANTHER" id="PTHR12768">
    <property type="entry name" value="BECLIN 1"/>
    <property type="match status" value="1"/>
</dbReference>
<accession>A0A2N1JAC5</accession>
<dbReference type="STRING" id="2020962.A0A2N1JAC5"/>
<dbReference type="AlphaFoldDB" id="A0A2N1JAC5"/>
<feature type="transmembrane region" description="Helical" evidence="2">
    <location>
        <begin position="302"/>
        <end position="321"/>
    </location>
</feature>
<keyword evidence="2" id="KW-0472">Membrane</keyword>
<sequence>MVQDMEKEIATLTTLEREMARLALVQGDLEFTAQDAARFQRKQDSMLEETHALDSEKERILHKLAKQDDDKASLDAELKALVQEGAALDAKEAQSWDQYNQMAATLQEEMDKHASCAAELTYYQTILAQLDKTSAYKDVFCIEDHGRGMATINGQRLGRIVTNPTASGMRATEQVDWPEINAALGQSAFLLAVLSRILQYKFQTYNIIPRGSFTFVEKLDKSGVVYELYGTSDWQLGRLLHSRRFDYALIGFLECVHELCTHVKQQDTSFEPPYSIRKDRIGDASIRLQFNQPENWTRACKYVLLTYVFFVALTLSLRALLQYALDHIPPAIDR</sequence>
<dbReference type="InterPro" id="IPR007243">
    <property type="entry name" value="Atg6/Beclin"/>
</dbReference>
<keyword evidence="2" id="KW-1133">Transmembrane helix</keyword>
<dbReference type="GO" id="GO:0006995">
    <property type="term" value="P:cellular response to nitrogen starvation"/>
    <property type="evidence" value="ECO:0007669"/>
    <property type="project" value="TreeGrafter"/>
</dbReference>
<dbReference type="GO" id="GO:0030674">
    <property type="term" value="F:protein-macromolecule adaptor activity"/>
    <property type="evidence" value="ECO:0007669"/>
    <property type="project" value="TreeGrafter"/>
</dbReference>
<dbReference type="Proteomes" id="UP000232875">
    <property type="component" value="Unassembled WGS sequence"/>
</dbReference>
<evidence type="ECO:0000259" key="3">
    <source>
        <dbReference type="Pfam" id="PF04111"/>
    </source>
</evidence>
<feature type="domain" description="Atg6 BARA" evidence="3">
    <location>
        <begin position="130"/>
        <end position="313"/>
    </location>
</feature>
<evidence type="ECO:0000256" key="2">
    <source>
        <dbReference type="SAM" id="Phobius"/>
    </source>
</evidence>
<evidence type="ECO:0000313" key="5">
    <source>
        <dbReference type="Proteomes" id="UP000232875"/>
    </source>
</evidence>
<keyword evidence="5" id="KW-1185">Reference proteome</keyword>
<name>A0A2N1JAC5_9BASI</name>
<dbReference type="Gene3D" id="1.10.418.40">
    <property type="entry name" value="Autophagy protein 6/Beclin 1"/>
    <property type="match status" value="1"/>
</dbReference>
<dbReference type="PANTHER" id="PTHR12768:SF4">
    <property type="entry name" value="BECLIN-1"/>
    <property type="match status" value="1"/>
</dbReference>
<dbReference type="RefSeq" id="XP_056063447.1">
    <property type="nucleotide sequence ID" value="XM_056207472.1"/>
</dbReference>
<dbReference type="EMBL" id="KZ454991">
    <property type="protein sequence ID" value="PKI83508.1"/>
    <property type="molecule type" value="Genomic_DNA"/>
</dbReference>
<proteinExistence type="inferred from homology"/>
<reference evidence="4 5" key="1">
    <citation type="submission" date="2017-10" db="EMBL/GenBank/DDBJ databases">
        <title>A novel species of cold-tolerant Malassezia isolated from bats.</title>
        <authorList>
            <person name="Lorch J.M."/>
            <person name="Palmer J.M."/>
            <person name="Vanderwolf K.J."/>
            <person name="Schmidt K.Z."/>
            <person name="Verant M.L."/>
            <person name="Weller T.J."/>
            <person name="Blehert D.S."/>
        </authorList>
    </citation>
    <scope>NUCLEOTIDE SEQUENCE [LARGE SCALE GENOMIC DNA]</scope>
    <source>
        <strain evidence="4 5">NWHC:44797-103</strain>
    </source>
</reference>
<dbReference type="GeneID" id="80902153"/>
<dbReference type="InterPro" id="IPR038274">
    <property type="entry name" value="Atg6/Beclin_C_sf"/>
</dbReference>
<dbReference type="GO" id="GO:0000045">
    <property type="term" value="P:autophagosome assembly"/>
    <property type="evidence" value="ECO:0007669"/>
    <property type="project" value="TreeGrafter"/>
</dbReference>
<dbReference type="GO" id="GO:0034271">
    <property type="term" value="C:phosphatidylinositol 3-kinase complex, class III, type I"/>
    <property type="evidence" value="ECO:0007669"/>
    <property type="project" value="TreeGrafter"/>
</dbReference>
<evidence type="ECO:0000313" key="4">
    <source>
        <dbReference type="EMBL" id="PKI83508.1"/>
    </source>
</evidence>
<dbReference type="GO" id="GO:0000407">
    <property type="term" value="C:phagophore assembly site"/>
    <property type="evidence" value="ECO:0007669"/>
    <property type="project" value="TreeGrafter"/>
</dbReference>
<dbReference type="OrthoDB" id="20368at2759"/>
<gene>
    <name evidence="4" type="primary">ATG6</name>
    <name evidence="4" type="ORF">MVES_002499</name>
</gene>
<evidence type="ECO:0000256" key="1">
    <source>
        <dbReference type="ARBA" id="ARBA00005965"/>
    </source>
</evidence>
<dbReference type="InterPro" id="IPR040455">
    <property type="entry name" value="Atg6_BARA"/>
</dbReference>
<organism evidence="4 5">
    <name type="scientific">Malassezia vespertilionis</name>
    <dbReference type="NCBI Taxonomy" id="2020962"/>
    <lineage>
        <taxon>Eukaryota</taxon>
        <taxon>Fungi</taxon>
        <taxon>Dikarya</taxon>
        <taxon>Basidiomycota</taxon>
        <taxon>Ustilaginomycotina</taxon>
        <taxon>Malasseziomycetes</taxon>
        <taxon>Malasseziales</taxon>
        <taxon>Malasseziaceae</taxon>
        <taxon>Malassezia</taxon>
    </lineage>
</organism>
<dbReference type="GO" id="GO:0034272">
    <property type="term" value="C:phosphatidylinositol 3-kinase complex, class III, type II"/>
    <property type="evidence" value="ECO:0007669"/>
    <property type="project" value="TreeGrafter"/>
</dbReference>
<dbReference type="Pfam" id="PF04111">
    <property type="entry name" value="APG6"/>
    <property type="match status" value="1"/>
</dbReference>
<protein>
    <submittedName>
        <fullName evidence="4">Atg6p</fullName>
    </submittedName>
</protein>
<keyword evidence="2" id="KW-0812">Transmembrane</keyword>
<comment type="similarity">
    <text evidence="1">Belongs to the beclin family.</text>
</comment>
<dbReference type="GO" id="GO:0045324">
    <property type="term" value="P:late endosome to vacuole transport"/>
    <property type="evidence" value="ECO:0007669"/>
    <property type="project" value="TreeGrafter"/>
</dbReference>
<dbReference type="GO" id="GO:0043548">
    <property type="term" value="F:phosphatidylinositol 3-kinase binding"/>
    <property type="evidence" value="ECO:0007669"/>
    <property type="project" value="TreeGrafter"/>
</dbReference>